<dbReference type="SMART" id="SM00297">
    <property type="entry name" value="BROMO"/>
    <property type="match status" value="1"/>
</dbReference>
<feature type="region of interest" description="Disordered" evidence="3">
    <location>
        <begin position="73"/>
        <end position="92"/>
    </location>
</feature>
<dbReference type="CDD" id="cd04369">
    <property type="entry name" value="Bromodomain"/>
    <property type="match status" value="1"/>
</dbReference>
<evidence type="ECO:0000256" key="2">
    <source>
        <dbReference type="PROSITE-ProRule" id="PRU00035"/>
    </source>
</evidence>
<dbReference type="GO" id="GO:0006355">
    <property type="term" value="P:regulation of DNA-templated transcription"/>
    <property type="evidence" value="ECO:0007669"/>
    <property type="project" value="InterPro"/>
</dbReference>
<name>A0A9X0CHT1_9CNID</name>
<dbReference type="PANTHER" id="PTHR16500:SF3">
    <property type="entry name" value="BRCA2-INTERACTING TRANSCRIPTIONAL REPRESSOR EMSY"/>
    <property type="match status" value="1"/>
</dbReference>
<feature type="domain" description="Bromo" evidence="4">
    <location>
        <begin position="127"/>
        <end position="189"/>
    </location>
</feature>
<proteinExistence type="predicted"/>
<accession>A0A9X0CHT1</accession>
<dbReference type="SUPFAM" id="SSF47370">
    <property type="entry name" value="Bromodomain"/>
    <property type="match status" value="1"/>
</dbReference>
<comment type="caution">
    <text evidence="5">The sequence shown here is derived from an EMBL/GenBank/DDBJ whole genome shotgun (WGS) entry which is preliminary data.</text>
</comment>
<dbReference type="InterPro" id="IPR036427">
    <property type="entry name" value="Bromodomain-like_sf"/>
</dbReference>
<evidence type="ECO:0000313" key="6">
    <source>
        <dbReference type="Proteomes" id="UP001163046"/>
    </source>
</evidence>
<evidence type="ECO:0000259" key="4">
    <source>
        <dbReference type="PROSITE" id="PS50014"/>
    </source>
</evidence>
<gene>
    <name evidence="5" type="ORF">OS493_037195</name>
</gene>
<dbReference type="PRINTS" id="PR00503">
    <property type="entry name" value="BROMODOMAIN"/>
</dbReference>
<dbReference type="PANTHER" id="PTHR16500">
    <property type="entry name" value="BRCA2-INTERACTING TRANSCRIPTIONAL REPRESSOR EMSY"/>
    <property type="match status" value="1"/>
</dbReference>
<dbReference type="InterPro" id="IPR033482">
    <property type="entry name" value="EMSY"/>
</dbReference>
<protein>
    <recommendedName>
        <fullName evidence="4">Bromo domain-containing protein</fullName>
    </recommendedName>
</protein>
<dbReference type="OrthoDB" id="784962at2759"/>
<keyword evidence="1 2" id="KW-0103">Bromodomain</keyword>
<evidence type="ECO:0000256" key="1">
    <source>
        <dbReference type="ARBA" id="ARBA00023117"/>
    </source>
</evidence>
<dbReference type="Proteomes" id="UP001163046">
    <property type="component" value="Unassembled WGS sequence"/>
</dbReference>
<evidence type="ECO:0000256" key="3">
    <source>
        <dbReference type="SAM" id="MobiDB-lite"/>
    </source>
</evidence>
<dbReference type="EMBL" id="MU827369">
    <property type="protein sequence ID" value="KAJ7351015.1"/>
    <property type="molecule type" value="Genomic_DNA"/>
</dbReference>
<dbReference type="AlphaFoldDB" id="A0A9X0CHT1"/>
<dbReference type="Gene3D" id="1.20.920.10">
    <property type="entry name" value="Bromodomain-like"/>
    <property type="match status" value="1"/>
</dbReference>
<dbReference type="GO" id="GO:0005654">
    <property type="term" value="C:nucleoplasm"/>
    <property type="evidence" value="ECO:0007669"/>
    <property type="project" value="TreeGrafter"/>
</dbReference>
<dbReference type="InterPro" id="IPR001487">
    <property type="entry name" value="Bromodomain"/>
</dbReference>
<organism evidence="5 6">
    <name type="scientific">Desmophyllum pertusum</name>
    <dbReference type="NCBI Taxonomy" id="174260"/>
    <lineage>
        <taxon>Eukaryota</taxon>
        <taxon>Metazoa</taxon>
        <taxon>Cnidaria</taxon>
        <taxon>Anthozoa</taxon>
        <taxon>Hexacorallia</taxon>
        <taxon>Scleractinia</taxon>
        <taxon>Caryophylliina</taxon>
        <taxon>Caryophylliidae</taxon>
        <taxon>Desmophyllum</taxon>
    </lineage>
</organism>
<evidence type="ECO:0000313" key="5">
    <source>
        <dbReference type="EMBL" id="KAJ7351015.1"/>
    </source>
</evidence>
<dbReference type="Pfam" id="PF00439">
    <property type="entry name" value="Bromodomain"/>
    <property type="match status" value="1"/>
</dbReference>
<reference evidence="5" key="1">
    <citation type="submission" date="2023-01" db="EMBL/GenBank/DDBJ databases">
        <title>Genome assembly of the deep-sea coral Lophelia pertusa.</title>
        <authorList>
            <person name="Herrera S."/>
            <person name="Cordes E."/>
        </authorList>
    </citation>
    <scope>NUCLEOTIDE SEQUENCE</scope>
    <source>
        <strain evidence="5">USNM1676648</strain>
        <tissue evidence="5">Polyp</tissue>
    </source>
</reference>
<keyword evidence="6" id="KW-1185">Reference proteome</keyword>
<sequence length="223" mass="25383">MTNRQTTAVTETDKSLVEGQSSSILSRFEEESWDISDTPIDVLSTSTSSSNSATDCSELTEKEIRALEAFGNVRTSGRKRKPPSSLDVSPPRQISGWIRSALSLLQKVATYRGQGRRKGDFGAATWFLKPVDPVDAPGYYKVIKTPMDFGTIRVKLESCKYLEYTEFHSDMLLVKTNCLKYNPPGHDVRQDCEEVFRFYESEYVKMLERWEKHVHFSGENCQL</sequence>
<dbReference type="PROSITE" id="PS50014">
    <property type="entry name" value="BROMODOMAIN_2"/>
    <property type="match status" value="1"/>
</dbReference>